<dbReference type="AlphaFoldDB" id="A0A1S4ANR8"/>
<evidence type="ECO:0000313" key="1">
    <source>
        <dbReference type="RefSeq" id="XP_016478113.1"/>
    </source>
</evidence>
<reference evidence="1" key="1">
    <citation type="submission" date="2025-08" db="UniProtKB">
        <authorList>
            <consortium name="RefSeq"/>
        </authorList>
    </citation>
    <scope>IDENTIFICATION</scope>
</reference>
<accession>A0A1S4ANR8</accession>
<gene>
    <name evidence="1" type="primary">LOC107799495</name>
</gene>
<sequence>MKFRHWRPTHLSPSSAPYRYLRLTDVKVIFISRVGVNSLPSFSEKSKSPPPHARADCDCGLPHQAPYRLIVTKVLGCSLIEVIMRSNRLMLDNLAGKRFQNDEKLRKSFEDHHSSGLVI</sequence>
<protein>
    <submittedName>
        <fullName evidence="1">Uncharacterized protein isoform X2</fullName>
    </submittedName>
</protein>
<dbReference type="RefSeq" id="XP_016478113.1">
    <property type="nucleotide sequence ID" value="XM_016622627.1"/>
</dbReference>
<name>A0A1S4ANR8_TOBAC</name>
<dbReference type="OrthoDB" id="1299232at2759"/>
<proteinExistence type="predicted"/>
<organism evidence="1">
    <name type="scientific">Nicotiana tabacum</name>
    <name type="common">Common tobacco</name>
    <dbReference type="NCBI Taxonomy" id="4097"/>
    <lineage>
        <taxon>Eukaryota</taxon>
        <taxon>Viridiplantae</taxon>
        <taxon>Streptophyta</taxon>
        <taxon>Embryophyta</taxon>
        <taxon>Tracheophyta</taxon>
        <taxon>Spermatophyta</taxon>
        <taxon>Magnoliopsida</taxon>
        <taxon>eudicotyledons</taxon>
        <taxon>Gunneridae</taxon>
        <taxon>Pentapetalae</taxon>
        <taxon>asterids</taxon>
        <taxon>lamiids</taxon>
        <taxon>Solanales</taxon>
        <taxon>Solanaceae</taxon>
        <taxon>Nicotianoideae</taxon>
        <taxon>Nicotianeae</taxon>
        <taxon>Nicotiana</taxon>
    </lineage>
</organism>